<gene>
    <name evidence="1" type="ORF">P691DRAFT_690304</name>
</gene>
<name>A0A9P6BVP6_9AGAR</name>
<accession>A0A9P6BVP6</accession>
<evidence type="ECO:0000313" key="1">
    <source>
        <dbReference type="EMBL" id="KAF9439585.1"/>
    </source>
</evidence>
<sequence length="98" mass="11392">RYAQYCIWFTDAYANGLTRKQAAWALKKYQGHKKLPPSWRVYVYDCSKFHNVIVHSYCGCSSHHITPRLCDINMSYAKYPVMDSHTNVKVDGYGLQVP</sequence>
<dbReference type="OrthoDB" id="2416294at2759"/>
<reference evidence="1" key="1">
    <citation type="submission" date="2020-11" db="EMBL/GenBank/DDBJ databases">
        <authorList>
            <consortium name="DOE Joint Genome Institute"/>
            <person name="Ahrendt S."/>
            <person name="Riley R."/>
            <person name="Andreopoulos W."/>
            <person name="Labutti K."/>
            <person name="Pangilinan J."/>
            <person name="Ruiz-Duenas F.J."/>
            <person name="Barrasa J.M."/>
            <person name="Sanchez-Garcia M."/>
            <person name="Camarero S."/>
            <person name="Miyauchi S."/>
            <person name="Serrano A."/>
            <person name="Linde D."/>
            <person name="Babiker R."/>
            <person name="Drula E."/>
            <person name="Ayuso-Fernandez I."/>
            <person name="Pacheco R."/>
            <person name="Padilla G."/>
            <person name="Ferreira P."/>
            <person name="Barriuso J."/>
            <person name="Kellner H."/>
            <person name="Castanera R."/>
            <person name="Alfaro M."/>
            <person name="Ramirez L."/>
            <person name="Pisabarro A.G."/>
            <person name="Kuo A."/>
            <person name="Tritt A."/>
            <person name="Lipzen A."/>
            <person name="He G."/>
            <person name="Yan M."/>
            <person name="Ng V."/>
            <person name="Cullen D."/>
            <person name="Martin F."/>
            <person name="Rosso M.-N."/>
            <person name="Henrissat B."/>
            <person name="Hibbett D."/>
            <person name="Martinez A.T."/>
            <person name="Grigoriev I.V."/>
        </authorList>
    </citation>
    <scope>NUCLEOTIDE SEQUENCE</scope>
    <source>
        <strain evidence="1">MF-IS2</strain>
    </source>
</reference>
<dbReference type="Proteomes" id="UP000807342">
    <property type="component" value="Unassembled WGS sequence"/>
</dbReference>
<protein>
    <submittedName>
        <fullName evidence="1">Uncharacterized protein</fullName>
    </submittedName>
</protein>
<feature type="non-terminal residue" evidence="1">
    <location>
        <position position="1"/>
    </location>
</feature>
<dbReference type="AlphaFoldDB" id="A0A9P6BVP6"/>
<evidence type="ECO:0000313" key="2">
    <source>
        <dbReference type="Proteomes" id="UP000807342"/>
    </source>
</evidence>
<organism evidence="1 2">
    <name type="scientific">Macrolepiota fuliginosa MF-IS2</name>
    <dbReference type="NCBI Taxonomy" id="1400762"/>
    <lineage>
        <taxon>Eukaryota</taxon>
        <taxon>Fungi</taxon>
        <taxon>Dikarya</taxon>
        <taxon>Basidiomycota</taxon>
        <taxon>Agaricomycotina</taxon>
        <taxon>Agaricomycetes</taxon>
        <taxon>Agaricomycetidae</taxon>
        <taxon>Agaricales</taxon>
        <taxon>Agaricineae</taxon>
        <taxon>Agaricaceae</taxon>
        <taxon>Macrolepiota</taxon>
    </lineage>
</organism>
<proteinExistence type="predicted"/>
<dbReference type="EMBL" id="MU153894">
    <property type="protein sequence ID" value="KAF9439585.1"/>
    <property type="molecule type" value="Genomic_DNA"/>
</dbReference>
<keyword evidence="2" id="KW-1185">Reference proteome</keyword>
<comment type="caution">
    <text evidence="1">The sequence shown here is derived from an EMBL/GenBank/DDBJ whole genome shotgun (WGS) entry which is preliminary data.</text>
</comment>